<comment type="caution">
    <text evidence="1">The sequence shown here is derived from an EMBL/GenBank/DDBJ whole genome shotgun (WGS) entry which is preliminary data.</text>
</comment>
<gene>
    <name evidence="1" type="ORF">BCR33DRAFT_720731</name>
</gene>
<reference evidence="1 2" key="1">
    <citation type="submission" date="2016-07" db="EMBL/GenBank/DDBJ databases">
        <title>Pervasive Adenine N6-methylation of Active Genes in Fungi.</title>
        <authorList>
            <consortium name="DOE Joint Genome Institute"/>
            <person name="Mondo S.J."/>
            <person name="Dannebaum R.O."/>
            <person name="Kuo R.C."/>
            <person name="Labutti K."/>
            <person name="Haridas S."/>
            <person name="Kuo A."/>
            <person name="Salamov A."/>
            <person name="Ahrendt S.R."/>
            <person name="Lipzen A."/>
            <person name="Sullivan W."/>
            <person name="Andreopoulos W.B."/>
            <person name="Clum A."/>
            <person name="Lindquist E."/>
            <person name="Daum C."/>
            <person name="Ramamoorthy G.K."/>
            <person name="Gryganskyi A."/>
            <person name="Culley D."/>
            <person name="Magnuson J.K."/>
            <person name="James T.Y."/>
            <person name="O'Malley M.A."/>
            <person name="Stajich J.E."/>
            <person name="Spatafora J.W."/>
            <person name="Visel A."/>
            <person name="Grigoriev I.V."/>
        </authorList>
    </citation>
    <scope>NUCLEOTIDE SEQUENCE [LARGE SCALE GENOMIC DNA]</scope>
    <source>
        <strain evidence="1 2">JEL800</strain>
    </source>
</reference>
<evidence type="ECO:0000313" key="1">
    <source>
        <dbReference type="EMBL" id="ORY38365.1"/>
    </source>
</evidence>
<dbReference type="AlphaFoldDB" id="A0A1Y2BW60"/>
<dbReference type="Proteomes" id="UP000193642">
    <property type="component" value="Unassembled WGS sequence"/>
</dbReference>
<keyword evidence="2" id="KW-1185">Reference proteome</keyword>
<dbReference type="OrthoDB" id="185373at2759"/>
<evidence type="ECO:0000313" key="2">
    <source>
        <dbReference type="Proteomes" id="UP000193642"/>
    </source>
</evidence>
<organism evidence="1 2">
    <name type="scientific">Rhizoclosmatium globosum</name>
    <dbReference type="NCBI Taxonomy" id="329046"/>
    <lineage>
        <taxon>Eukaryota</taxon>
        <taxon>Fungi</taxon>
        <taxon>Fungi incertae sedis</taxon>
        <taxon>Chytridiomycota</taxon>
        <taxon>Chytridiomycota incertae sedis</taxon>
        <taxon>Chytridiomycetes</taxon>
        <taxon>Chytridiales</taxon>
        <taxon>Chytriomycetaceae</taxon>
        <taxon>Rhizoclosmatium</taxon>
    </lineage>
</organism>
<protein>
    <submittedName>
        <fullName evidence="1">Uncharacterized protein</fullName>
    </submittedName>
</protein>
<sequence length="648" mass="72073">MLLRRYITTAAQSLPISSIRDQTIVPLSQRVFPSWLRTAEPGDVPVFAQASELRLARLKQVAQLQRRRRGRRSAASTSMATRTSLLSNNLEAMLYSHSHAALSLNQSAKLEKKKRLPPKYRDHTQLNALLSPILDQLNEVSDTQTATALTEQLFQTLLAAFQPSSTSTSELPFHPRLFPSALRSLMHSAKSIHLAEYLLLRYTETISTHPEFTHESPFVEMVNQYIHAKNPTAALSVIDRAARINLAPTSRHLQAPFLLHAAQIDPAIATKALESILTHHHTSKVSTHLYNQLVRHHTDPEVAHRTLLHLAKTKGPDAETFQIIITPDSVYDILADMENGWPHALRNESVQRKVLTSVWTRSKQPHQSNHNNNDKSTTLQPVLETATRIERITPLTISASIILAQVYLQSNNLRNSMRVLKQSLSTGPGDVRQISRFIRTHVLPHMHATQRQGVDGFDAAVVYDVLDVWTRLCVQGDGVVSMRDACGVVAVLSNMGELKVLRRLYEGVVCPEREDWDARGLGVAGIREDQWRVVVDALRGEEEREIVAAAFLKAGVGLGVPDLEFGERVVRDYVRICGGVDGRQVALAALLESLLETPKKSKRNAVGEEEEDARVRKLAAGVVVEFVKKEGLTDDAVLGELGKGLAQK</sequence>
<proteinExistence type="predicted"/>
<dbReference type="EMBL" id="MCGO01000044">
    <property type="protein sequence ID" value="ORY38365.1"/>
    <property type="molecule type" value="Genomic_DNA"/>
</dbReference>
<name>A0A1Y2BW60_9FUNG</name>
<accession>A0A1Y2BW60</accession>